<gene>
    <name evidence="1" type="ORF">SAMN05421760_101641</name>
</gene>
<evidence type="ECO:0000313" key="1">
    <source>
        <dbReference type="EMBL" id="SIS44559.1"/>
    </source>
</evidence>
<dbReference type="Proteomes" id="UP000185999">
    <property type="component" value="Unassembled WGS sequence"/>
</dbReference>
<reference evidence="2" key="1">
    <citation type="submission" date="2017-01" db="EMBL/GenBank/DDBJ databases">
        <authorList>
            <person name="Varghese N."/>
            <person name="Submissions S."/>
        </authorList>
    </citation>
    <scope>NUCLEOTIDE SEQUENCE [LARGE SCALE GENOMIC DNA]</scope>
    <source>
        <strain evidence="2">DSM 22306</strain>
    </source>
</reference>
<keyword evidence="2" id="KW-1185">Reference proteome</keyword>
<dbReference type="AlphaFoldDB" id="A0A1N7J5I3"/>
<dbReference type="STRING" id="619304.SAMN05421760_101641"/>
<dbReference type="RefSeq" id="WP_054342810.1">
    <property type="nucleotide sequence ID" value="NZ_FTOE01000001.1"/>
</dbReference>
<accession>A0A1N7J5I3</accession>
<protein>
    <submittedName>
        <fullName evidence="1">Uncharacterized protein</fullName>
    </submittedName>
</protein>
<proteinExistence type="predicted"/>
<name>A0A1N7J5I3_9GAMM</name>
<dbReference type="EMBL" id="FTOE01000001">
    <property type="protein sequence ID" value="SIS44559.1"/>
    <property type="molecule type" value="Genomic_DNA"/>
</dbReference>
<sequence length="135" mass="15427">MLINDGDTLYRYARPDILPEGQDELPLSIFNDPEMSCDWMKYQKSPKCSPQVLHGKNMVISITICEEIRNPRNPKRVGEVVSDWMQQVLYDPVDIVVNDPFTPNKSHSLIKGKKKCAVTTAIRKNSTFEVFLVVT</sequence>
<dbReference type="OrthoDB" id="7060904at2"/>
<organism evidence="1 2">
    <name type="scientific">Neptunomonas antarctica</name>
    <dbReference type="NCBI Taxonomy" id="619304"/>
    <lineage>
        <taxon>Bacteria</taxon>
        <taxon>Pseudomonadati</taxon>
        <taxon>Pseudomonadota</taxon>
        <taxon>Gammaproteobacteria</taxon>
        <taxon>Oceanospirillales</taxon>
        <taxon>Oceanospirillaceae</taxon>
        <taxon>Neptunomonas</taxon>
    </lineage>
</organism>
<evidence type="ECO:0000313" key="2">
    <source>
        <dbReference type="Proteomes" id="UP000185999"/>
    </source>
</evidence>